<feature type="compositionally biased region" description="Polar residues" evidence="1">
    <location>
        <begin position="42"/>
        <end position="57"/>
    </location>
</feature>
<protein>
    <submittedName>
        <fullName evidence="2">Uncharacterized protein</fullName>
    </submittedName>
</protein>
<name>A0A2G2VS68_CAPBA</name>
<dbReference type="AlphaFoldDB" id="A0A2G2VS68"/>
<reference evidence="2 3" key="1">
    <citation type="journal article" date="2017" name="Genome Biol.">
        <title>New reference genome sequences of hot pepper reveal the massive evolution of plant disease-resistance genes by retroduplication.</title>
        <authorList>
            <person name="Kim S."/>
            <person name="Park J."/>
            <person name="Yeom S.I."/>
            <person name="Kim Y.M."/>
            <person name="Seo E."/>
            <person name="Kim K.T."/>
            <person name="Kim M.S."/>
            <person name="Lee J.M."/>
            <person name="Cheong K."/>
            <person name="Shin H.S."/>
            <person name="Kim S.B."/>
            <person name="Han K."/>
            <person name="Lee J."/>
            <person name="Park M."/>
            <person name="Lee H.A."/>
            <person name="Lee H.Y."/>
            <person name="Lee Y."/>
            <person name="Oh S."/>
            <person name="Lee J.H."/>
            <person name="Choi E."/>
            <person name="Choi E."/>
            <person name="Lee S.E."/>
            <person name="Jeon J."/>
            <person name="Kim H."/>
            <person name="Choi G."/>
            <person name="Song H."/>
            <person name="Lee J."/>
            <person name="Lee S.C."/>
            <person name="Kwon J.K."/>
            <person name="Lee H.Y."/>
            <person name="Koo N."/>
            <person name="Hong Y."/>
            <person name="Kim R.W."/>
            <person name="Kang W.H."/>
            <person name="Huh J.H."/>
            <person name="Kang B.C."/>
            <person name="Yang T.J."/>
            <person name="Lee Y.H."/>
            <person name="Bennetzen J.L."/>
            <person name="Choi D."/>
        </authorList>
    </citation>
    <scope>NUCLEOTIDE SEQUENCE [LARGE SCALE GENOMIC DNA]</scope>
    <source>
        <strain evidence="3">cv. PBC81</strain>
    </source>
</reference>
<sequence>MGEVQEEAYAVPKSSYDQCPLDGDIIQARGESDFEEEANYLNNQGGFRGNAQGNQGRNYYDKSGTKDRNQDMMAKLLKGVEATSTGVTKLSATINQRKAGTLPSDTVHNPRNDGSCRVITTRSGKVLDNPSKDKQVVDDIEEIVIDADCDDFVEAENQKKRV</sequence>
<accession>A0A2G2VS68</accession>
<dbReference type="Proteomes" id="UP000224567">
    <property type="component" value="Unassembled WGS sequence"/>
</dbReference>
<comment type="caution">
    <text evidence="2">The sequence shown here is derived from an EMBL/GenBank/DDBJ whole genome shotgun (WGS) entry which is preliminary data.</text>
</comment>
<keyword evidence="3" id="KW-1185">Reference proteome</keyword>
<reference evidence="3" key="2">
    <citation type="journal article" date="2017" name="J. Anim. Genet.">
        <title>Multiple reference genome sequences of hot pepper reveal the massive evolution of plant disease resistance genes by retroduplication.</title>
        <authorList>
            <person name="Kim S."/>
            <person name="Park J."/>
            <person name="Yeom S.-I."/>
            <person name="Kim Y.-M."/>
            <person name="Seo E."/>
            <person name="Kim K.-T."/>
            <person name="Kim M.-S."/>
            <person name="Lee J.M."/>
            <person name="Cheong K."/>
            <person name="Shin H.-S."/>
            <person name="Kim S.-B."/>
            <person name="Han K."/>
            <person name="Lee J."/>
            <person name="Park M."/>
            <person name="Lee H.-A."/>
            <person name="Lee H.-Y."/>
            <person name="Lee Y."/>
            <person name="Oh S."/>
            <person name="Lee J.H."/>
            <person name="Choi E."/>
            <person name="Choi E."/>
            <person name="Lee S.E."/>
            <person name="Jeon J."/>
            <person name="Kim H."/>
            <person name="Choi G."/>
            <person name="Song H."/>
            <person name="Lee J."/>
            <person name="Lee S.-C."/>
            <person name="Kwon J.-K."/>
            <person name="Lee H.-Y."/>
            <person name="Koo N."/>
            <person name="Hong Y."/>
            <person name="Kim R.W."/>
            <person name="Kang W.-H."/>
            <person name="Huh J.H."/>
            <person name="Kang B.-C."/>
            <person name="Yang T.-J."/>
            <person name="Lee Y.-H."/>
            <person name="Bennetzen J.L."/>
            <person name="Choi D."/>
        </authorList>
    </citation>
    <scope>NUCLEOTIDE SEQUENCE [LARGE SCALE GENOMIC DNA]</scope>
    <source>
        <strain evidence="3">cv. PBC81</strain>
    </source>
</reference>
<feature type="region of interest" description="Disordered" evidence="1">
    <location>
        <begin position="42"/>
        <end position="66"/>
    </location>
</feature>
<evidence type="ECO:0000313" key="2">
    <source>
        <dbReference type="EMBL" id="PHT35829.1"/>
    </source>
</evidence>
<evidence type="ECO:0000256" key="1">
    <source>
        <dbReference type="SAM" id="MobiDB-lite"/>
    </source>
</evidence>
<evidence type="ECO:0000313" key="3">
    <source>
        <dbReference type="Proteomes" id="UP000224567"/>
    </source>
</evidence>
<proteinExistence type="predicted"/>
<organism evidence="2 3">
    <name type="scientific">Capsicum baccatum</name>
    <name type="common">Peruvian pepper</name>
    <dbReference type="NCBI Taxonomy" id="33114"/>
    <lineage>
        <taxon>Eukaryota</taxon>
        <taxon>Viridiplantae</taxon>
        <taxon>Streptophyta</taxon>
        <taxon>Embryophyta</taxon>
        <taxon>Tracheophyta</taxon>
        <taxon>Spermatophyta</taxon>
        <taxon>Magnoliopsida</taxon>
        <taxon>eudicotyledons</taxon>
        <taxon>Gunneridae</taxon>
        <taxon>Pentapetalae</taxon>
        <taxon>asterids</taxon>
        <taxon>lamiids</taxon>
        <taxon>Solanales</taxon>
        <taxon>Solanaceae</taxon>
        <taxon>Solanoideae</taxon>
        <taxon>Capsiceae</taxon>
        <taxon>Capsicum</taxon>
    </lineage>
</organism>
<gene>
    <name evidence="2" type="ORF">CQW23_23529</name>
</gene>
<dbReference type="EMBL" id="MLFT02000010">
    <property type="protein sequence ID" value="PHT35829.1"/>
    <property type="molecule type" value="Genomic_DNA"/>
</dbReference>